<organism evidence="4">
    <name type="scientific">Trypanosoma congolense (strain IL3000)</name>
    <dbReference type="NCBI Taxonomy" id="1068625"/>
    <lineage>
        <taxon>Eukaryota</taxon>
        <taxon>Discoba</taxon>
        <taxon>Euglenozoa</taxon>
        <taxon>Kinetoplastea</taxon>
        <taxon>Metakinetoplastina</taxon>
        <taxon>Trypanosomatida</taxon>
        <taxon>Trypanosomatidae</taxon>
        <taxon>Trypanosoma</taxon>
        <taxon>Nannomonas</taxon>
    </lineage>
</organism>
<dbReference type="EMBL" id="HE575316">
    <property type="protein sequence ID" value="CCC89748.1"/>
    <property type="molecule type" value="Genomic_DNA"/>
</dbReference>
<evidence type="ECO:0000256" key="1">
    <source>
        <dbReference type="ARBA" id="ARBA00010609"/>
    </source>
</evidence>
<sequence>MKGASYIQQSVALLSVLLLLCGRPGTGKKLIPLTSVHPSGNDTILNLNIRPVRVSVPLRDLGEAETFTYMARLYVYNGVPLLPGPTVHVKPGGRLILNLFNDLGSQYYSADETMMYSFHDVNTTNIHFHGLHANPAIDDVFKVVNPRQSIRYRLPIPETHLPGLHWYHTHSHGSSYALLMGGLFGALVVDCGRNDVLAGKPHVTLIIHLYRMGASTLCDGDTMQLVDSAIGSNMSSRPRILDGKGRELRGVSDLFLVNGQHRPTVTVREGETTIFRMLFAAGSCYLNVSLPENLSISHYCR</sequence>
<dbReference type="SUPFAM" id="SSF49503">
    <property type="entry name" value="Cupredoxins"/>
    <property type="match status" value="1"/>
</dbReference>
<keyword evidence="2" id="KW-0732">Signal</keyword>
<evidence type="ECO:0000313" key="4">
    <source>
        <dbReference type="EMBL" id="CCC89748.1"/>
    </source>
</evidence>
<gene>
    <name evidence="4" type="ORF">TCIL3000_3_1780</name>
</gene>
<dbReference type="PANTHER" id="PTHR11709">
    <property type="entry name" value="MULTI-COPPER OXIDASE"/>
    <property type="match status" value="1"/>
</dbReference>
<proteinExistence type="inferred from homology"/>
<feature type="chain" id="PRO_5003410599" description="Plastocyanin-like domain-containing protein" evidence="2">
    <location>
        <begin position="28"/>
        <end position="301"/>
    </location>
</feature>
<name>G0UK43_TRYCI</name>
<dbReference type="GO" id="GO:0005507">
    <property type="term" value="F:copper ion binding"/>
    <property type="evidence" value="ECO:0007669"/>
    <property type="project" value="InterPro"/>
</dbReference>
<dbReference type="Pfam" id="PF07732">
    <property type="entry name" value="Cu-oxidase_3"/>
    <property type="match status" value="1"/>
</dbReference>
<dbReference type="AlphaFoldDB" id="G0UK43"/>
<accession>G0UK43</accession>
<dbReference type="InterPro" id="IPR008972">
    <property type="entry name" value="Cupredoxin"/>
</dbReference>
<dbReference type="InterPro" id="IPR045087">
    <property type="entry name" value="Cu-oxidase_fam"/>
</dbReference>
<reference evidence="4" key="1">
    <citation type="journal article" date="2012" name="Proc. Natl. Acad. Sci. U.S.A.">
        <title>Antigenic diversity is generated by distinct evolutionary mechanisms in African trypanosome species.</title>
        <authorList>
            <person name="Jackson A.P."/>
            <person name="Berry A."/>
            <person name="Aslett M."/>
            <person name="Allison H.C."/>
            <person name="Burton P."/>
            <person name="Vavrova-Anderson J."/>
            <person name="Brown R."/>
            <person name="Browne H."/>
            <person name="Corton N."/>
            <person name="Hauser H."/>
            <person name="Gamble J."/>
            <person name="Gilderthorp R."/>
            <person name="Marcello L."/>
            <person name="McQuillan J."/>
            <person name="Otto T.D."/>
            <person name="Quail M.A."/>
            <person name="Sanders M.J."/>
            <person name="van Tonder A."/>
            <person name="Ginger M.L."/>
            <person name="Field M.C."/>
            <person name="Barry J.D."/>
            <person name="Hertz-Fowler C."/>
            <person name="Berriman M."/>
        </authorList>
    </citation>
    <scope>NUCLEOTIDE SEQUENCE</scope>
    <source>
        <strain evidence="4">IL3000</strain>
    </source>
</reference>
<dbReference type="PANTHER" id="PTHR11709:SF2">
    <property type="entry name" value="MULTICOPPER OXIDASE LPR1"/>
    <property type="match status" value="1"/>
</dbReference>
<dbReference type="InterPro" id="IPR011707">
    <property type="entry name" value="Cu-oxidase-like_N"/>
</dbReference>
<feature type="signal peptide" evidence="2">
    <location>
        <begin position="1"/>
        <end position="27"/>
    </location>
</feature>
<evidence type="ECO:0000259" key="3">
    <source>
        <dbReference type="Pfam" id="PF07732"/>
    </source>
</evidence>
<dbReference type="Gene3D" id="2.60.40.420">
    <property type="entry name" value="Cupredoxins - blue copper proteins"/>
    <property type="match status" value="2"/>
</dbReference>
<feature type="domain" description="Plastocyanin-like" evidence="3">
    <location>
        <begin position="74"/>
        <end position="190"/>
    </location>
</feature>
<dbReference type="GO" id="GO:0016491">
    <property type="term" value="F:oxidoreductase activity"/>
    <property type="evidence" value="ECO:0007669"/>
    <property type="project" value="TreeGrafter"/>
</dbReference>
<protein>
    <recommendedName>
        <fullName evidence="3">Plastocyanin-like domain-containing protein</fullName>
    </recommendedName>
</protein>
<dbReference type="VEuPathDB" id="TriTrypDB:TcIL3000_3_1780"/>
<dbReference type="CDD" id="cd13853">
    <property type="entry name" value="CuRO_1_Tth-MCO_like"/>
    <property type="match status" value="1"/>
</dbReference>
<comment type="similarity">
    <text evidence="1">Belongs to the multicopper oxidase family.</text>
</comment>
<evidence type="ECO:0000256" key="2">
    <source>
        <dbReference type="SAM" id="SignalP"/>
    </source>
</evidence>